<comment type="caution">
    <text evidence="2">The sequence shown here is derived from an EMBL/GenBank/DDBJ whole genome shotgun (WGS) entry which is preliminary data.</text>
</comment>
<evidence type="ECO:0000313" key="3">
    <source>
        <dbReference type="EMBL" id="MCD8472529.1"/>
    </source>
</evidence>
<dbReference type="GeneID" id="68901553"/>
<evidence type="ECO:0000313" key="4">
    <source>
        <dbReference type="Proteomes" id="UP000020406"/>
    </source>
</evidence>
<dbReference type="OrthoDB" id="9791620at2"/>
<dbReference type="KEGG" id="xtw:AB672_09620"/>
<reference evidence="3" key="2">
    <citation type="submission" date="2021-11" db="EMBL/GenBank/DDBJ databases">
        <title>Genome sequence of Xylella taiwanensis PLS432.</title>
        <authorList>
            <person name="Weng L.-W."/>
            <person name="Su C.-C."/>
            <person name="Tsai C.-W."/>
            <person name="Kuo C.-H."/>
        </authorList>
    </citation>
    <scope>NUCLEOTIDE SEQUENCE</scope>
    <source>
        <strain evidence="3">PLS432</strain>
    </source>
</reference>
<organism evidence="2 4">
    <name type="scientific">Xylella taiwanensis</name>
    <dbReference type="NCBI Taxonomy" id="1444770"/>
    <lineage>
        <taxon>Bacteria</taxon>
        <taxon>Pseudomonadati</taxon>
        <taxon>Pseudomonadota</taxon>
        <taxon>Gammaproteobacteria</taxon>
        <taxon>Lysobacterales</taxon>
        <taxon>Lysobacteraceae</taxon>
        <taxon>Xylella</taxon>
    </lineage>
</organism>
<gene>
    <name evidence="2" type="ORF">AF72_03235</name>
    <name evidence="3" type="ORF">LPH55_03335</name>
</gene>
<keyword evidence="5" id="KW-1185">Reference proteome</keyword>
<dbReference type="RefSeq" id="WP_038270531.1">
    <property type="nucleotide sequence ID" value="NZ_CP053627.1"/>
</dbReference>
<evidence type="ECO:0000256" key="1">
    <source>
        <dbReference type="SAM" id="MobiDB-lite"/>
    </source>
</evidence>
<dbReference type="AlphaFoldDB" id="Z9JM70"/>
<evidence type="ECO:0000313" key="5">
    <source>
        <dbReference type="Proteomes" id="UP001430701"/>
    </source>
</evidence>
<evidence type="ECO:0000313" key="2">
    <source>
        <dbReference type="EMBL" id="EWS78931.1"/>
    </source>
</evidence>
<dbReference type="Proteomes" id="UP000020406">
    <property type="component" value="Unassembled WGS sequence"/>
</dbReference>
<dbReference type="EMBL" id="JDSQ01000004">
    <property type="protein sequence ID" value="EWS78931.1"/>
    <property type="molecule type" value="Genomic_DNA"/>
</dbReference>
<reference evidence="2 4" key="1">
    <citation type="journal article" date="2014" name="Genome Announc.">
        <title>Draft Genome Sequence of Xylella fastidiosa Pear Leaf Scorch Strain in Taiwan.</title>
        <authorList>
            <person name="Su C.C."/>
            <person name="Deng W.L."/>
            <person name="Jan F.J."/>
            <person name="Chang C.J."/>
            <person name="Huang H."/>
            <person name="Chen J."/>
        </authorList>
    </citation>
    <scope>NUCLEOTIDE SEQUENCE [LARGE SCALE GENOMIC DNA]</scope>
    <source>
        <strain evidence="2 4">PLS229</strain>
    </source>
</reference>
<proteinExistence type="predicted"/>
<accession>Z9JM70</accession>
<dbReference type="Proteomes" id="UP001430701">
    <property type="component" value="Unassembled WGS sequence"/>
</dbReference>
<feature type="region of interest" description="Disordered" evidence="1">
    <location>
        <begin position="61"/>
        <end position="86"/>
    </location>
</feature>
<dbReference type="EMBL" id="JAJPPU010000001">
    <property type="protein sequence ID" value="MCD8472529.1"/>
    <property type="molecule type" value="Genomic_DNA"/>
</dbReference>
<sequence length="86" mass="9869">MLFQNISIEPLYCDALLPISQLRTDKNTSPILLDQPKENLGRGTVIHLLVPVIHKAKKEAQETYDGYPQPQCGRRTQWRADDPDLR</sequence>
<dbReference type="PATRIC" id="fig|1444770.3.peg.798"/>
<name>Z9JM70_9GAMM</name>
<protein>
    <submittedName>
        <fullName evidence="2">Uncharacterized protein</fullName>
    </submittedName>
</protein>